<dbReference type="SMART" id="SM00530">
    <property type="entry name" value="HTH_XRE"/>
    <property type="match status" value="1"/>
</dbReference>
<dbReference type="PANTHER" id="PTHR46558:SF4">
    <property type="entry name" value="DNA-BIDING PHAGE PROTEIN"/>
    <property type="match status" value="1"/>
</dbReference>
<dbReference type="EMBL" id="CP015030">
    <property type="protein sequence ID" value="QIM66730.1"/>
    <property type="molecule type" value="Genomic_DNA"/>
</dbReference>
<dbReference type="PROSITE" id="PS50943">
    <property type="entry name" value="HTH_CROC1"/>
    <property type="match status" value="1"/>
</dbReference>
<dbReference type="KEGG" id="mgra:A4G16_04755"/>
<dbReference type="CDD" id="cd00093">
    <property type="entry name" value="HTH_XRE"/>
    <property type="match status" value="1"/>
</dbReference>
<dbReference type="InterPro" id="IPR010982">
    <property type="entry name" value="Lambda_DNA-bd_dom_sf"/>
</dbReference>
<accession>A0A6G8JHR3</accession>
<dbReference type="PANTHER" id="PTHR46558">
    <property type="entry name" value="TRACRIPTIONAL REGULATORY PROTEIN-RELATED-RELATED"/>
    <property type="match status" value="1"/>
</dbReference>
<dbReference type="SUPFAM" id="SSF47413">
    <property type="entry name" value="lambda repressor-like DNA-binding domains"/>
    <property type="match status" value="1"/>
</dbReference>
<dbReference type="RefSeq" id="WP_165888933.1">
    <property type="nucleotide sequence ID" value="NZ_CP015030.1"/>
</dbReference>
<evidence type="ECO:0000256" key="1">
    <source>
        <dbReference type="ARBA" id="ARBA00023125"/>
    </source>
</evidence>
<dbReference type="Pfam" id="PF01381">
    <property type="entry name" value="HTH_3"/>
    <property type="match status" value="1"/>
</dbReference>
<evidence type="ECO:0000313" key="4">
    <source>
        <dbReference type="Proteomes" id="UP000501366"/>
    </source>
</evidence>
<sequence length="105" mass="12207">MLPKALKLIRQFNSIKQKDMAIKLGISPSHLSEIESGKNSISIELLNKYSYIFDIKTSQILLFSEQLENEKAFSQSVRTFVADKILKIMEWKIEQDKKKISKNPY</sequence>
<organism evidence="3 4">
    <name type="scientific">Mannheimia granulomatis</name>
    <dbReference type="NCBI Taxonomy" id="85402"/>
    <lineage>
        <taxon>Bacteria</taxon>
        <taxon>Pseudomonadati</taxon>
        <taxon>Pseudomonadota</taxon>
        <taxon>Gammaproteobacteria</taxon>
        <taxon>Pasteurellales</taxon>
        <taxon>Pasteurellaceae</taxon>
        <taxon>Mannheimia</taxon>
    </lineage>
</organism>
<evidence type="ECO:0000259" key="2">
    <source>
        <dbReference type="PROSITE" id="PS50943"/>
    </source>
</evidence>
<dbReference type="InterPro" id="IPR001387">
    <property type="entry name" value="Cro/C1-type_HTH"/>
</dbReference>
<protein>
    <submittedName>
        <fullName evidence="3">Transcriptional regulator</fullName>
    </submittedName>
</protein>
<dbReference type="GO" id="GO:0003677">
    <property type="term" value="F:DNA binding"/>
    <property type="evidence" value="ECO:0007669"/>
    <property type="project" value="UniProtKB-KW"/>
</dbReference>
<keyword evidence="1" id="KW-0238">DNA-binding</keyword>
<dbReference type="Proteomes" id="UP000501366">
    <property type="component" value="Chromosome"/>
</dbReference>
<dbReference type="AlphaFoldDB" id="A0A6G8JHR3"/>
<name>A0A6G8JHR3_9PAST</name>
<reference evidence="3 4" key="1">
    <citation type="submission" date="2016-03" db="EMBL/GenBank/DDBJ databases">
        <authorList>
            <person name="Bojesen A.M."/>
            <person name="Planet P."/>
            <person name="Hansen M.J."/>
        </authorList>
    </citation>
    <scope>NUCLEOTIDE SEQUENCE [LARGE SCALE GENOMIC DNA]</scope>
    <source>
        <strain evidence="3 4">B 234/94</strain>
    </source>
</reference>
<dbReference type="Gene3D" id="1.10.260.40">
    <property type="entry name" value="lambda repressor-like DNA-binding domains"/>
    <property type="match status" value="1"/>
</dbReference>
<feature type="domain" description="HTH cro/C1-type" evidence="2">
    <location>
        <begin position="6"/>
        <end position="60"/>
    </location>
</feature>
<evidence type="ECO:0000313" key="3">
    <source>
        <dbReference type="EMBL" id="QIM66730.1"/>
    </source>
</evidence>
<gene>
    <name evidence="3" type="ORF">A4G16_04755</name>
</gene>
<proteinExistence type="predicted"/>